<dbReference type="EMBL" id="GBXM01087762">
    <property type="protein sequence ID" value="JAH20815.1"/>
    <property type="molecule type" value="Transcribed_RNA"/>
</dbReference>
<dbReference type="AlphaFoldDB" id="A0A0E9QX76"/>
<reference evidence="1" key="2">
    <citation type="journal article" date="2015" name="Fish Shellfish Immunol.">
        <title>Early steps in the European eel (Anguilla anguilla)-Vibrio vulnificus interaction in the gills: Role of the RtxA13 toxin.</title>
        <authorList>
            <person name="Callol A."/>
            <person name="Pajuelo D."/>
            <person name="Ebbesson L."/>
            <person name="Teles M."/>
            <person name="MacKenzie S."/>
            <person name="Amaro C."/>
        </authorList>
    </citation>
    <scope>NUCLEOTIDE SEQUENCE</scope>
</reference>
<accession>A0A0E9QX76</accession>
<protein>
    <submittedName>
        <fullName evidence="1">Uncharacterized protein</fullName>
    </submittedName>
</protein>
<sequence>MTRRKSFQMIQVMSYSAVRKCLGSDSILCCCFGSALRHVE</sequence>
<evidence type="ECO:0000313" key="1">
    <source>
        <dbReference type="EMBL" id="JAH20815.1"/>
    </source>
</evidence>
<proteinExistence type="predicted"/>
<organism evidence="1">
    <name type="scientific">Anguilla anguilla</name>
    <name type="common">European freshwater eel</name>
    <name type="synonym">Muraena anguilla</name>
    <dbReference type="NCBI Taxonomy" id="7936"/>
    <lineage>
        <taxon>Eukaryota</taxon>
        <taxon>Metazoa</taxon>
        <taxon>Chordata</taxon>
        <taxon>Craniata</taxon>
        <taxon>Vertebrata</taxon>
        <taxon>Euteleostomi</taxon>
        <taxon>Actinopterygii</taxon>
        <taxon>Neopterygii</taxon>
        <taxon>Teleostei</taxon>
        <taxon>Anguilliformes</taxon>
        <taxon>Anguillidae</taxon>
        <taxon>Anguilla</taxon>
    </lineage>
</organism>
<name>A0A0E9QX76_ANGAN</name>
<reference evidence="1" key="1">
    <citation type="submission" date="2014-11" db="EMBL/GenBank/DDBJ databases">
        <authorList>
            <person name="Amaro Gonzalez C."/>
        </authorList>
    </citation>
    <scope>NUCLEOTIDE SEQUENCE</scope>
</reference>